<protein>
    <submittedName>
        <fullName evidence="1">DUF91 domain-containing protein</fullName>
    </submittedName>
</protein>
<evidence type="ECO:0000313" key="2">
    <source>
        <dbReference type="Proteomes" id="UP000178771"/>
    </source>
</evidence>
<dbReference type="Proteomes" id="UP000178771">
    <property type="component" value="Unassembled WGS sequence"/>
</dbReference>
<dbReference type="AlphaFoldDB" id="A0A1F4V359"/>
<dbReference type="InterPro" id="IPR011856">
    <property type="entry name" value="tRNA_endonuc-like_dom_sf"/>
</dbReference>
<sequence>MTTHVFIVDPTTFKIHLEYLFAGTGAQDNNVDFNSNSKTSLHPTTENMLIGMIADGSRVRRGDQVIFYLQQDFAKKIFEGKFYGIFKAPGDWSFLDNNDHQQHLKNELEKSLTFRTLIEPYKVYGEGVTEWEALDEIKNMTSPNQMLWSLIYRKLKGNRGNTMITIYEAERLIQLIRNKNNRTELNCQNKLLSFDATTQKIVCVNEQRRIYVGRKEEINLLPRLVAKFRANKSFEAHLQAYIVRNLGKGTNTSLDQTIIGDAQIEWLGNEVSCGVGMQRIDVMPSVVQDDQRVLIPIELKAVEANEKNIIQIQRYVDWIEQYYIPNRQSDIKPVLMAKKTANKTTNNYHMLVDSLNRFNQKNSNRCARLQFVGIEIGKDGLIFEEVPY</sequence>
<dbReference type="GO" id="GO:0003676">
    <property type="term" value="F:nucleic acid binding"/>
    <property type="evidence" value="ECO:0007669"/>
    <property type="project" value="InterPro"/>
</dbReference>
<accession>A0A1F4V359</accession>
<dbReference type="Gene3D" id="3.10.590.10">
    <property type="entry name" value="ph1033 like domains"/>
    <property type="match status" value="1"/>
</dbReference>
<dbReference type="Gene3D" id="3.40.1350.10">
    <property type="match status" value="1"/>
</dbReference>
<proteinExistence type="predicted"/>
<dbReference type="STRING" id="1802624.A2982_01110"/>
<evidence type="ECO:0000313" key="1">
    <source>
        <dbReference type="EMBL" id="OGC51611.1"/>
    </source>
</evidence>
<gene>
    <name evidence="1" type="ORF">A2982_01110</name>
</gene>
<organism evidence="1 2">
    <name type="scientific">candidate division WWE3 bacterium RIFCSPLOWO2_01_FULL_39_13</name>
    <dbReference type="NCBI Taxonomy" id="1802624"/>
    <lineage>
        <taxon>Bacteria</taxon>
        <taxon>Katanobacteria</taxon>
    </lineage>
</organism>
<comment type="caution">
    <text evidence="1">The sequence shown here is derived from an EMBL/GenBank/DDBJ whole genome shotgun (WGS) entry which is preliminary data.</text>
</comment>
<reference evidence="1 2" key="1">
    <citation type="journal article" date="2016" name="Nat. Commun.">
        <title>Thousands of microbial genomes shed light on interconnected biogeochemical processes in an aquifer system.</title>
        <authorList>
            <person name="Anantharaman K."/>
            <person name="Brown C.T."/>
            <person name="Hug L.A."/>
            <person name="Sharon I."/>
            <person name="Castelle C.J."/>
            <person name="Probst A.J."/>
            <person name="Thomas B.C."/>
            <person name="Singh A."/>
            <person name="Wilkins M.J."/>
            <person name="Karaoz U."/>
            <person name="Brodie E.L."/>
            <person name="Williams K.H."/>
            <person name="Hubbard S.S."/>
            <person name="Banfield J.F."/>
        </authorList>
    </citation>
    <scope>NUCLEOTIDE SEQUENCE [LARGE SCALE GENOMIC DNA]</scope>
</reference>
<name>A0A1F4V359_UNCKA</name>
<dbReference type="EMBL" id="MEVH01000017">
    <property type="protein sequence ID" value="OGC51611.1"/>
    <property type="molecule type" value="Genomic_DNA"/>
</dbReference>